<dbReference type="Gene3D" id="3.40.190.170">
    <property type="entry name" value="Bacterial extracellular solute-binding protein, family 7"/>
    <property type="match status" value="1"/>
</dbReference>
<dbReference type="CDD" id="cd13603">
    <property type="entry name" value="PBP2_TRAP_Siap_TeaA_like"/>
    <property type="match status" value="1"/>
</dbReference>
<dbReference type="PANTHER" id="PTHR33376">
    <property type="match status" value="1"/>
</dbReference>
<feature type="signal peptide" evidence="2">
    <location>
        <begin position="1"/>
        <end position="30"/>
    </location>
</feature>
<evidence type="ECO:0000256" key="2">
    <source>
        <dbReference type="SAM" id="SignalP"/>
    </source>
</evidence>
<organism evidence="3 4">
    <name type="scientific">Paracidovorax wautersii</name>
    <dbReference type="NCBI Taxonomy" id="1177982"/>
    <lineage>
        <taxon>Bacteria</taxon>
        <taxon>Pseudomonadati</taxon>
        <taxon>Pseudomonadota</taxon>
        <taxon>Betaproteobacteria</taxon>
        <taxon>Burkholderiales</taxon>
        <taxon>Comamonadaceae</taxon>
        <taxon>Paracidovorax</taxon>
    </lineage>
</organism>
<dbReference type="GO" id="GO:0055085">
    <property type="term" value="P:transmembrane transport"/>
    <property type="evidence" value="ECO:0007669"/>
    <property type="project" value="InterPro"/>
</dbReference>
<evidence type="ECO:0000313" key="3">
    <source>
        <dbReference type="EMBL" id="KAF1018649.1"/>
    </source>
</evidence>
<dbReference type="InterPro" id="IPR018389">
    <property type="entry name" value="DctP_fam"/>
</dbReference>
<keyword evidence="1 2" id="KW-0732">Signal</keyword>
<dbReference type="InterPro" id="IPR006311">
    <property type="entry name" value="TAT_signal"/>
</dbReference>
<evidence type="ECO:0000256" key="1">
    <source>
        <dbReference type="ARBA" id="ARBA00022729"/>
    </source>
</evidence>
<comment type="caution">
    <text evidence="3">The sequence shown here is derived from an EMBL/GenBank/DDBJ whole genome shotgun (WGS) entry which is preliminary data.</text>
</comment>
<dbReference type="EMBL" id="WNDQ01000079">
    <property type="protein sequence ID" value="KAF1018649.1"/>
    <property type="molecule type" value="Genomic_DNA"/>
</dbReference>
<proteinExistence type="predicted"/>
<gene>
    <name evidence="3" type="primary">yiaO_3</name>
    <name evidence="3" type="ORF">GAK30_03570</name>
</gene>
<accession>A0A7V8FL07</accession>
<sequence>MPTTTLRRRQLLTGALAGAAAASLPRLALAAAPIRLRVSSSAPPDRFGAHYLWYKPFEDQLKQLVGDRVVLEYFPNGQLGKEADVVQQVKTGSVDMMMTGLSIWSTVVPEVGMLDYGYLFDNYKHAATALDGGVAAALEGLLQQRTGVSVLGWGFQVGSRSVYTKTPKDRLPALKGTKLRVLPTKGLIDTFDAMGATPTPIPINEVYTAVQTGVVDGYEHDPGTVLAYKWFEVSTNCLLTRHMYSTMCAFIGKRGLAKIPDDLKPAFLQAAKAATVSAREQAAATEDEVMADLKKKGIVFTELPAAQRQAISQKIAQTLHPEFIAKYPATKPLFDKIAAVRQA</sequence>
<dbReference type="PROSITE" id="PS51318">
    <property type="entry name" value="TAT"/>
    <property type="match status" value="1"/>
</dbReference>
<protein>
    <submittedName>
        <fullName evidence="3">2,3-diketo-L-gulonate-binding periplasmic protein YiaO</fullName>
    </submittedName>
</protein>
<dbReference type="AlphaFoldDB" id="A0A7V8FL07"/>
<dbReference type="Proteomes" id="UP000461670">
    <property type="component" value="Unassembled WGS sequence"/>
</dbReference>
<reference evidence="4" key="1">
    <citation type="journal article" date="2020" name="MBio">
        <title>Horizontal gene transfer to a defensive symbiont with a reduced genome amongst a multipartite beetle microbiome.</title>
        <authorList>
            <person name="Waterworth S.C."/>
            <person name="Florez L.V."/>
            <person name="Rees E.R."/>
            <person name="Hertweck C."/>
            <person name="Kaltenpoth M."/>
            <person name="Kwan J.C."/>
        </authorList>
    </citation>
    <scope>NUCLEOTIDE SEQUENCE [LARGE SCALE GENOMIC DNA]</scope>
</reference>
<dbReference type="NCBIfam" id="NF037995">
    <property type="entry name" value="TRAP_S1"/>
    <property type="match status" value="1"/>
</dbReference>
<evidence type="ECO:0000313" key="4">
    <source>
        <dbReference type="Proteomes" id="UP000461670"/>
    </source>
</evidence>
<dbReference type="InterPro" id="IPR038404">
    <property type="entry name" value="TRAP_DctP_sf"/>
</dbReference>
<dbReference type="PANTHER" id="PTHR33376:SF4">
    <property type="entry name" value="SIALIC ACID-BINDING PERIPLASMIC PROTEIN SIAP"/>
    <property type="match status" value="1"/>
</dbReference>
<dbReference type="Pfam" id="PF03480">
    <property type="entry name" value="DctP"/>
    <property type="match status" value="1"/>
</dbReference>
<feature type="chain" id="PRO_5031515484" evidence="2">
    <location>
        <begin position="31"/>
        <end position="343"/>
    </location>
</feature>
<name>A0A7V8FL07_9BURK</name>